<evidence type="ECO:0000313" key="3">
    <source>
        <dbReference type="Proteomes" id="UP000636010"/>
    </source>
</evidence>
<accession>A0ABQ1M6K9</accession>
<gene>
    <name evidence="2" type="ORF">GCM10011506_17310</name>
</gene>
<dbReference type="EMBL" id="BMEC01000005">
    <property type="protein sequence ID" value="GGC32369.1"/>
    <property type="molecule type" value="Genomic_DNA"/>
</dbReference>
<dbReference type="Proteomes" id="UP000636010">
    <property type="component" value="Unassembled WGS sequence"/>
</dbReference>
<reference evidence="3" key="1">
    <citation type="journal article" date="2019" name="Int. J. Syst. Evol. Microbiol.">
        <title>The Global Catalogue of Microorganisms (GCM) 10K type strain sequencing project: providing services to taxonomists for standard genome sequencing and annotation.</title>
        <authorList>
            <consortium name="The Broad Institute Genomics Platform"/>
            <consortium name="The Broad Institute Genome Sequencing Center for Infectious Disease"/>
            <person name="Wu L."/>
            <person name="Ma J."/>
        </authorList>
    </citation>
    <scope>NUCLEOTIDE SEQUENCE [LARGE SCALE GENOMIC DNA]</scope>
    <source>
        <strain evidence="3">CGMCC 1.10832</strain>
    </source>
</reference>
<keyword evidence="3" id="KW-1185">Reference proteome</keyword>
<feature type="transmembrane region" description="Helical" evidence="1">
    <location>
        <begin position="65"/>
        <end position="83"/>
    </location>
</feature>
<dbReference type="RefSeq" id="WP_188462384.1">
    <property type="nucleotide sequence ID" value="NZ_BAABHU010000005.1"/>
</dbReference>
<comment type="caution">
    <text evidence="2">The sequence shown here is derived from an EMBL/GenBank/DDBJ whole genome shotgun (WGS) entry which is preliminary data.</text>
</comment>
<name>A0ABQ1M6K9_9BACT</name>
<keyword evidence="1" id="KW-0812">Transmembrane</keyword>
<evidence type="ECO:0000256" key="1">
    <source>
        <dbReference type="SAM" id="Phobius"/>
    </source>
</evidence>
<evidence type="ECO:0000313" key="2">
    <source>
        <dbReference type="EMBL" id="GGC32369.1"/>
    </source>
</evidence>
<keyword evidence="1" id="KW-0472">Membrane</keyword>
<feature type="transmembrane region" description="Helical" evidence="1">
    <location>
        <begin position="6"/>
        <end position="22"/>
    </location>
</feature>
<proteinExistence type="predicted"/>
<sequence length="182" mass="20827">MDNFNVILVTLLALANLLWIWLKLDLNKKGYEVSFFWGHLKDLQNAVSVIKLADNPGTRIKYRGVLISIIVAIILIFILFFSTSEFSSFESHSCKRYNDYLSYGVNGVIATKYIDKENHAYKTLNLTNGQVENEVTYFVDGLYQFVNPSDSINKIPGSSEILVYRNGEVTTFDVDRINFCKE</sequence>
<organism evidence="2 3">
    <name type="scientific">Marivirga lumbricoides</name>
    <dbReference type="NCBI Taxonomy" id="1046115"/>
    <lineage>
        <taxon>Bacteria</taxon>
        <taxon>Pseudomonadati</taxon>
        <taxon>Bacteroidota</taxon>
        <taxon>Cytophagia</taxon>
        <taxon>Cytophagales</taxon>
        <taxon>Marivirgaceae</taxon>
        <taxon>Marivirga</taxon>
    </lineage>
</organism>
<protein>
    <submittedName>
        <fullName evidence="2">Uncharacterized protein</fullName>
    </submittedName>
</protein>
<keyword evidence="1" id="KW-1133">Transmembrane helix</keyword>